<evidence type="ECO:0000313" key="2">
    <source>
        <dbReference type="Proteomes" id="UP001488838"/>
    </source>
</evidence>
<reference evidence="1 2" key="1">
    <citation type="journal article" date="2023" name="bioRxiv">
        <title>Conserved and derived expression patterns and positive selection on dental genes reveal complex evolutionary context of ever-growing rodent molars.</title>
        <authorList>
            <person name="Calamari Z.T."/>
            <person name="Song A."/>
            <person name="Cohen E."/>
            <person name="Akter M."/>
            <person name="Roy R.D."/>
            <person name="Hallikas O."/>
            <person name="Christensen M.M."/>
            <person name="Li P."/>
            <person name="Marangoni P."/>
            <person name="Jernvall J."/>
            <person name="Klein O.D."/>
        </authorList>
    </citation>
    <scope>NUCLEOTIDE SEQUENCE [LARGE SCALE GENOMIC DNA]</scope>
    <source>
        <strain evidence="1">V071</strain>
    </source>
</reference>
<dbReference type="EMBL" id="JBBHLL010000506">
    <property type="protein sequence ID" value="KAK7801391.1"/>
    <property type="molecule type" value="Genomic_DNA"/>
</dbReference>
<name>A0AAW0HJ01_MYOGA</name>
<protein>
    <submittedName>
        <fullName evidence="1">Uncharacterized protein</fullName>
    </submittedName>
</protein>
<accession>A0AAW0HJ01</accession>
<proteinExistence type="predicted"/>
<dbReference type="Proteomes" id="UP001488838">
    <property type="component" value="Unassembled WGS sequence"/>
</dbReference>
<sequence>MFSESCTFAVSFRRRDTYLSAKWMKKNAREESRRSMQRNRENWLLDTICSWMSCTQFTSSTALCLGISLTTHPLQSWKSA</sequence>
<organism evidence="1 2">
    <name type="scientific">Myodes glareolus</name>
    <name type="common">Bank vole</name>
    <name type="synonym">Clethrionomys glareolus</name>
    <dbReference type="NCBI Taxonomy" id="447135"/>
    <lineage>
        <taxon>Eukaryota</taxon>
        <taxon>Metazoa</taxon>
        <taxon>Chordata</taxon>
        <taxon>Craniata</taxon>
        <taxon>Vertebrata</taxon>
        <taxon>Euteleostomi</taxon>
        <taxon>Mammalia</taxon>
        <taxon>Eutheria</taxon>
        <taxon>Euarchontoglires</taxon>
        <taxon>Glires</taxon>
        <taxon>Rodentia</taxon>
        <taxon>Myomorpha</taxon>
        <taxon>Muroidea</taxon>
        <taxon>Cricetidae</taxon>
        <taxon>Arvicolinae</taxon>
        <taxon>Myodes</taxon>
    </lineage>
</organism>
<comment type="caution">
    <text evidence="1">The sequence shown here is derived from an EMBL/GenBank/DDBJ whole genome shotgun (WGS) entry which is preliminary data.</text>
</comment>
<keyword evidence="2" id="KW-1185">Reference proteome</keyword>
<gene>
    <name evidence="1" type="ORF">U0070_001178</name>
</gene>
<evidence type="ECO:0000313" key="1">
    <source>
        <dbReference type="EMBL" id="KAK7801391.1"/>
    </source>
</evidence>
<dbReference type="AlphaFoldDB" id="A0AAW0HJ01"/>